<gene>
    <name evidence="9" type="ORF">GALMADRAFT_253015</name>
</gene>
<evidence type="ECO:0000256" key="5">
    <source>
        <dbReference type="ARBA" id="ARBA00022833"/>
    </source>
</evidence>
<dbReference type="GO" id="GO:0009117">
    <property type="term" value="P:nucleotide metabolic process"/>
    <property type="evidence" value="ECO:0007669"/>
    <property type="project" value="UniProtKB-KW"/>
</dbReference>
<dbReference type="Proteomes" id="UP000027222">
    <property type="component" value="Unassembled WGS sequence"/>
</dbReference>
<accession>A0A067SMN0</accession>
<evidence type="ECO:0000256" key="7">
    <source>
        <dbReference type="ARBA" id="ARBA00048787"/>
    </source>
</evidence>
<dbReference type="GO" id="GO:0004000">
    <property type="term" value="F:adenosine deaminase activity"/>
    <property type="evidence" value="ECO:0007669"/>
    <property type="project" value="TreeGrafter"/>
</dbReference>
<evidence type="ECO:0000256" key="2">
    <source>
        <dbReference type="ARBA" id="ARBA00006676"/>
    </source>
</evidence>
<dbReference type="GO" id="GO:0046103">
    <property type="term" value="P:inosine biosynthetic process"/>
    <property type="evidence" value="ECO:0007669"/>
    <property type="project" value="TreeGrafter"/>
</dbReference>
<evidence type="ECO:0000256" key="1">
    <source>
        <dbReference type="ARBA" id="ARBA00001947"/>
    </source>
</evidence>
<dbReference type="Gene3D" id="3.20.20.140">
    <property type="entry name" value="Metal-dependent hydrolases"/>
    <property type="match status" value="1"/>
</dbReference>
<dbReference type="PANTHER" id="PTHR11409:SF42">
    <property type="entry name" value="ADENOSINE DEAMINASE-LIKE PROTEIN"/>
    <property type="match status" value="1"/>
</dbReference>
<dbReference type="PANTHER" id="PTHR11409">
    <property type="entry name" value="ADENOSINE DEAMINASE"/>
    <property type="match status" value="1"/>
</dbReference>
<reference evidence="10" key="1">
    <citation type="journal article" date="2014" name="Proc. Natl. Acad. Sci. U.S.A.">
        <title>Extensive sampling of basidiomycete genomes demonstrates inadequacy of the white-rot/brown-rot paradigm for wood decay fungi.</title>
        <authorList>
            <person name="Riley R."/>
            <person name="Salamov A.A."/>
            <person name="Brown D.W."/>
            <person name="Nagy L.G."/>
            <person name="Floudas D."/>
            <person name="Held B.W."/>
            <person name="Levasseur A."/>
            <person name="Lombard V."/>
            <person name="Morin E."/>
            <person name="Otillar R."/>
            <person name="Lindquist E.A."/>
            <person name="Sun H."/>
            <person name="LaButti K.M."/>
            <person name="Schmutz J."/>
            <person name="Jabbour D."/>
            <person name="Luo H."/>
            <person name="Baker S.E."/>
            <person name="Pisabarro A.G."/>
            <person name="Walton J.D."/>
            <person name="Blanchette R.A."/>
            <person name="Henrissat B."/>
            <person name="Martin F."/>
            <person name="Cullen D."/>
            <person name="Hibbett D.S."/>
            <person name="Grigoriev I.V."/>
        </authorList>
    </citation>
    <scope>NUCLEOTIDE SEQUENCE [LARGE SCALE GENOMIC DNA]</scope>
    <source>
        <strain evidence="10">CBS 339.88</strain>
    </source>
</reference>
<dbReference type="GO" id="GO:0006154">
    <property type="term" value="P:adenosine catabolic process"/>
    <property type="evidence" value="ECO:0007669"/>
    <property type="project" value="TreeGrafter"/>
</dbReference>
<comment type="cofactor">
    <cofactor evidence="1">
        <name>Zn(2+)</name>
        <dbReference type="ChEBI" id="CHEBI:29105"/>
    </cofactor>
</comment>
<comment type="similarity">
    <text evidence="2">Belongs to the metallo-dependent hydrolases superfamily. Adenosine and AMP deaminases family.</text>
</comment>
<proteinExistence type="inferred from homology"/>
<evidence type="ECO:0000256" key="6">
    <source>
        <dbReference type="ARBA" id="ARBA00023080"/>
    </source>
</evidence>
<dbReference type="InterPro" id="IPR001365">
    <property type="entry name" value="A_deaminase_dom"/>
</dbReference>
<evidence type="ECO:0000256" key="4">
    <source>
        <dbReference type="ARBA" id="ARBA00022801"/>
    </source>
</evidence>
<feature type="domain" description="Adenosine deaminase" evidence="8">
    <location>
        <begin position="94"/>
        <end position="315"/>
    </location>
</feature>
<organism evidence="9 10">
    <name type="scientific">Galerina marginata (strain CBS 339.88)</name>
    <dbReference type="NCBI Taxonomy" id="685588"/>
    <lineage>
        <taxon>Eukaryota</taxon>
        <taxon>Fungi</taxon>
        <taxon>Dikarya</taxon>
        <taxon>Basidiomycota</taxon>
        <taxon>Agaricomycotina</taxon>
        <taxon>Agaricomycetes</taxon>
        <taxon>Agaricomycetidae</taxon>
        <taxon>Agaricales</taxon>
        <taxon>Agaricineae</taxon>
        <taxon>Strophariaceae</taxon>
        <taxon>Galerina</taxon>
    </lineage>
</organism>
<dbReference type="AlphaFoldDB" id="A0A067SMN0"/>
<keyword evidence="10" id="KW-1185">Reference proteome</keyword>
<dbReference type="Pfam" id="PF00962">
    <property type="entry name" value="A_deaminase"/>
    <property type="match status" value="1"/>
</dbReference>
<dbReference type="InterPro" id="IPR032466">
    <property type="entry name" value="Metal_Hydrolase"/>
</dbReference>
<dbReference type="HOGENOM" id="CLU_039228_3_0_1"/>
<keyword evidence="5" id="KW-0862">Zinc</keyword>
<keyword evidence="4" id="KW-0378">Hydrolase</keyword>
<dbReference type="OrthoDB" id="272271at2759"/>
<sequence>MAELAGRAAIALGTLTPAQILFLQSIPKAELHAHLNGSIPISTLQELAAEYLHSRSSSPSSSLSTTPLNQPPDISDESVLLGIETLKAGPVLSEIHDFFSLFPAIYALTSTPTALSRATRAVLHTFLDDAFPQCTYLELRTTPRQTASMSRELYLTTVLNELEWYDHGNQKTGLIVSLDRRMGEDVIEQCVMLACKLKEHGRRVVGLNLCGDPTAGDVQVFERCFEWAKRAGLGLTLHIAETIQNPPEETLKLLSYNPDRLGHATFLNDEAIAIVLEKRMCIEICLSSNLLCKTVPTLEAHHILQYLKANHPISICVRAS</sequence>
<evidence type="ECO:0000256" key="3">
    <source>
        <dbReference type="ARBA" id="ARBA00022723"/>
    </source>
</evidence>
<dbReference type="EMBL" id="KL142389">
    <property type="protein sequence ID" value="KDR72176.1"/>
    <property type="molecule type" value="Genomic_DNA"/>
</dbReference>
<dbReference type="GO" id="GO:0046872">
    <property type="term" value="F:metal ion binding"/>
    <property type="evidence" value="ECO:0007669"/>
    <property type="project" value="UniProtKB-KW"/>
</dbReference>
<dbReference type="STRING" id="685588.A0A067SMN0"/>
<evidence type="ECO:0000259" key="8">
    <source>
        <dbReference type="Pfam" id="PF00962"/>
    </source>
</evidence>
<dbReference type="InterPro" id="IPR006330">
    <property type="entry name" value="Ado/ade_deaminase"/>
</dbReference>
<name>A0A067SMN0_GALM3</name>
<keyword evidence="3" id="KW-0479">Metal-binding</keyword>
<evidence type="ECO:0000313" key="10">
    <source>
        <dbReference type="Proteomes" id="UP000027222"/>
    </source>
</evidence>
<comment type="catalytic activity">
    <reaction evidence="7">
        <text>N(6)-methyl-AMP + H2O + H(+) = IMP + methylamine</text>
        <dbReference type="Rhea" id="RHEA:16001"/>
        <dbReference type="ChEBI" id="CHEBI:15377"/>
        <dbReference type="ChEBI" id="CHEBI:15378"/>
        <dbReference type="ChEBI" id="CHEBI:58053"/>
        <dbReference type="ChEBI" id="CHEBI:59338"/>
        <dbReference type="ChEBI" id="CHEBI:144842"/>
    </reaction>
    <physiologicalReaction direction="left-to-right" evidence="7">
        <dbReference type="Rhea" id="RHEA:16002"/>
    </physiologicalReaction>
</comment>
<protein>
    <recommendedName>
        <fullName evidence="8">Adenosine deaminase domain-containing protein</fullName>
    </recommendedName>
</protein>
<keyword evidence="6" id="KW-0546">Nucleotide metabolism</keyword>
<dbReference type="SUPFAM" id="SSF51556">
    <property type="entry name" value="Metallo-dependent hydrolases"/>
    <property type="match status" value="1"/>
</dbReference>
<evidence type="ECO:0000313" key="9">
    <source>
        <dbReference type="EMBL" id="KDR72176.1"/>
    </source>
</evidence>